<sequence length="373" mass="43908">MFQDRYEYAYRGYHYDSDDGRWDYTAGLEQLERWFAEMLEMAADGEWIDASVGLLLTLQKLKKWAIENGDEDIDGEDLREECESFWSKADELAAVIRNGAAPDANKSAFFHELMDWIAGISEEDDDWSRWRGPIRSCLFSPAHYERLDRTDEAVARLKSIVGHMQEIQRKSSESMFVHPYFGYRQQANHYFEWLVAILVRTGRHREAEAWRVRWFEALPSLELFKLCLETLPPEERTSQAKNWLTHVRLLGGYTDLLMDMHLHLDDPDGAWQVYLKKGNAASDWLSDSAQKLFEVIKQHDPIRLVPILQQFADKRISEKNRASYQRATEWLTELKSIYHLLGQTEQWNRYLREVSESHRRLPALQDEISKAKL</sequence>
<gene>
    <name evidence="1" type="ORF">NZD86_06900</name>
</gene>
<dbReference type="EMBL" id="CP104064">
    <property type="protein sequence ID" value="WAH38206.1"/>
    <property type="molecule type" value="Genomic_DNA"/>
</dbReference>
<accession>A0ABY6Z5Q7</accession>
<keyword evidence="2" id="KW-1185">Reference proteome</keyword>
<evidence type="ECO:0000313" key="2">
    <source>
        <dbReference type="Proteomes" id="UP001164803"/>
    </source>
</evidence>
<protein>
    <submittedName>
        <fullName evidence="1">Uncharacterized protein</fullName>
    </submittedName>
</protein>
<evidence type="ECO:0000313" key="1">
    <source>
        <dbReference type="EMBL" id="WAH38206.1"/>
    </source>
</evidence>
<dbReference type="RefSeq" id="WP_268045768.1">
    <property type="nucleotide sequence ID" value="NZ_CP104064.1"/>
</dbReference>
<proteinExistence type="predicted"/>
<organism evidence="1 2">
    <name type="scientific">Alicyclobacillus dauci</name>
    <dbReference type="NCBI Taxonomy" id="1475485"/>
    <lineage>
        <taxon>Bacteria</taxon>
        <taxon>Bacillati</taxon>
        <taxon>Bacillota</taxon>
        <taxon>Bacilli</taxon>
        <taxon>Bacillales</taxon>
        <taxon>Alicyclobacillaceae</taxon>
        <taxon>Alicyclobacillus</taxon>
    </lineage>
</organism>
<reference evidence="1" key="1">
    <citation type="submission" date="2022-08" db="EMBL/GenBank/DDBJ databases">
        <title>Alicyclobacillus dauci DSM2870, complete genome.</title>
        <authorList>
            <person name="Wang Q."/>
            <person name="Cai R."/>
            <person name="Wang Z."/>
        </authorList>
    </citation>
    <scope>NUCLEOTIDE SEQUENCE</scope>
    <source>
        <strain evidence="1">DSM 28700</strain>
    </source>
</reference>
<name>A0ABY6Z5Q7_9BACL</name>
<dbReference type="Proteomes" id="UP001164803">
    <property type="component" value="Chromosome"/>
</dbReference>